<gene>
    <name evidence="1" type="ORF">EJG51_001590</name>
</gene>
<dbReference type="EMBL" id="CP051152">
    <property type="protein sequence ID" value="QJQ04761.1"/>
    <property type="molecule type" value="Genomic_DNA"/>
</dbReference>
<proteinExistence type="predicted"/>
<evidence type="ECO:0000313" key="1">
    <source>
        <dbReference type="EMBL" id="QJQ04761.1"/>
    </source>
</evidence>
<keyword evidence="2" id="KW-1185">Reference proteome</keyword>
<evidence type="ECO:0000313" key="2">
    <source>
        <dbReference type="Proteomes" id="UP000274350"/>
    </source>
</evidence>
<accession>A0A6M4A0E6</accession>
<dbReference type="KEGG" id="upi:EJG51_001590"/>
<reference evidence="1 2" key="1">
    <citation type="journal article" date="2019" name="Int. J. Syst. Evol. Microbiol.">
        <title>Undibacterium piscinae sp. nov., isolated from Korean shiner intestine.</title>
        <authorList>
            <person name="Lee S.Y."/>
            <person name="Kang W."/>
            <person name="Kim P.S."/>
            <person name="Kim H.S."/>
            <person name="Sung H."/>
            <person name="Shin N.R."/>
            <person name="Whon T.W."/>
            <person name="Yun J.H."/>
            <person name="Lee J.Y."/>
            <person name="Lee J.Y."/>
            <person name="Jung M.J."/>
            <person name="Jeong Y.S."/>
            <person name="Tak E.J."/>
            <person name="Han J.E."/>
            <person name="Hyun D.W."/>
            <person name="Kang M.S."/>
            <person name="Lee K.E."/>
            <person name="Lee B.H."/>
            <person name="Bae J.W."/>
        </authorList>
    </citation>
    <scope>NUCLEOTIDE SEQUENCE [LARGE SCALE GENOMIC DNA]</scope>
    <source>
        <strain evidence="1 2">S11R28</strain>
    </source>
</reference>
<dbReference type="Proteomes" id="UP000274350">
    <property type="component" value="Chromosome"/>
</dbReference>
<sequence length="236" mass="26046">MQKKSVKNVRYEEQYRKISSGWNQLDSMVPMPSFSQWHQAMSLIEDQQTRVPEEIDQGLALRAIESAIIHLGICNLALVHLPATNHIEGGAPANLQAEQDAPARHLSLLVGQQLGLNSHYRERLQGLAAYYLKQPGQVLDVDAIIADYVPQQRLKIALDEIIREVDDAVGTVSLNYDRAMGMLEGAGAVMVASTLCDRDRTRAVVNDAKKNLRQKVKTGLGNTISKWAARIGNAAP</sequence>
<dbReference type="AlphaFoldDB" id="A0A6M4A0E6"/>
<protein>
    <submittedName>
        <fullName evidence="1">Uncharacterized protein</fullName>
    </submittedName>
</protein>
<organism evidence="1 2">
    <name type="scientific">Undibacterium piscinae</name>
    <dbReference type="NCBI Taxonomy" id="2495591"/>
    <lineage>
        <taxon>Bacteria</taxon>
        <taxon>Pseudomonadati</taxon>
        <taxon>Pseudomonadota</taxon>
        <taxon>Betaproteobacteria</taxon>
        <taxon>Burkholderiales</taxon>
        <taxon>Oxalobacteraceae</taxon>
        <taxon>Undibacterium</taxon>
    </lineage>
</organism>
<name>A0A6M4A0E6_9BURK</name>
<dbReference type="OrthoDB" id="8719589at2"/>